<protein>
    <submittedName>
        <fullName evidence="1">Uncharacterized protein</fullName>
    </submittedName>
</protein>
<comment type="caution">
    <text evidence="1">The sequence shown here is derived from an EMBL/GenBank/DDBJ whole genome shotgun (WGS) entry which is preliminary data.</text>
</comment>
<evidence type="ECO:0000313" key="1">
    <source>
        <dbReference type="EMBL" id="OMH85725.1"/>
    </source>
</evidence>
<name>A0A1R1PXL3_ZANCU</name>
<organism evidence="1 2">
    <name type="scientific">Zancudomyces culisetae</name>
    <name type="common">Gut fungus</name>
    <name type="synonym">Smittium culisetae</name>
    <dbReference type="NCBI Taxonomy" id="1213189"/>
    <lineage>
        <taxon>Eukaryota</taxon>
        <taxon>Fungi</taxon>
        <taxon>Fungi incertae sedis</taxon>
        <taxon>Zoopagomycota</taxon>
        <taxon>Kickxellomycotina</taxon>
        <taxon>Harpellomycetes</taxon>
        <taxon>Harpellales</taxon>
        <taxon>Legeriomycetaceae</taxon>
        <taxon>Zancudomyces</taxon>
    </lineage>
</organism>
<reference evidence="2" key="1">
    <citation type="submission" date="2017-01" db="EMBL/GenBank/DDBJ databases">
        <authorList>
            <person name="Wang Y."/>
            <person name="White M."/>
            <person name="Kvist S."/>
            <person name="Moncalvo J.-M."/>
        </authorList>
    </citation>
    <scope>NUCLEOTIDE SEQUENCE [LARGE SCALE GENOMIC DNA]</scope>
    <source>
        <strain evidence="2">COL-18-3</strain>
    </source>
</reference>
<dbReference type="AlphaFoldDB" id="A0A1R1PXL3"/>
<evidence type="ECO:0000313" key="2">
    <source>
        <dbReference type="Proteomes" id="UP000188320"/>
    </source>
</evidence>
<keyword evidence="2" id="KW-1185">Reference proteome</keyword>
<gene>
    <name evidence="1" type="ORF">AX774_g726</name>
</gene>
<dbReference type="EMBL" id="LSSK01000052">
    <property type="protein sequence ID" value="OMH85725.1"/>
    <property type="molecule type" value="Genomic_DNA"/>
</dbReference>
<dbReference type="Proteomes" id="UP000188320">
    <property type="component" value="Unassembled WGS sequence"/>
</dbReference>
<accession>A0A1R1PXL3</accession>
<proteinExistence type="predicted"/>
<sequence>MVLTNILRQYAEILKDSSLCERFQSSRILIHSPSKKARGRFSVPFLDHTSIYASGFQSTQYCHKNYIFLSSFLGPMDF</sequence>